<gene>
    <name evidence="11" type="ORF">HHL15_11555</name>
</gene>
<dbReference type="PIRSF" id="PIRSF001488">
    <property type="entry name" value="Tdi_protein"/>
    <property type="match status" value="1"/>
</dbReference>
<keyword evidence="5 7" id="KW-1015">Disulfide bond</keyword>
<reference evidence="11 12" key="1">
    <citation type="submission" date="2020-04" db="EMBL/GenBank/DDBJ databases">
        <title>Zoogloea sp. G-4-1-14 isolated from soil.</title>
        <authorList>
            <person name="Dahal R.H."/>
        </authorList>
    </citation>
    <scope>NUCLEOTIDE SEQUENCE [LARGE SCALE GENOMIC DNA]</scope>
    <source>
        <strain evidence="11 12">G-4-1-14</strain>
    </source>
</reference>
<dbReference type="InterPro" id="IPR036249">
    <property type="entry name" value="Thioredoxin-like_sf"/>
</dbReference>
<dbReference type="PANTHER" id="PTHR35891:SF3">
    <property type="entry name" value="THIOL:DISULFIDE INTERCHANGE PROTEIN DSBL"/>
    <property type="match status" value="1"/>
</dbReference>
<dbReference type="SUPFAM" id="SSF52833">
    <property type="entry name" value="Thioredoxin-like"/>
    <property type="match status" value="1"/>
</dbReference>
<dbReference type="InterPro" id="IPR013766">
    <property type="entry name" value="Thioredoxin_domain"/>
</dbReference>
<proteinExistence type="inferred from homology"/>
<keyword evidence="3 9" id="KW-0732">Signal</keyword>
<dbReference type="Gene3D" id="3.40.30.10">
    <property type="entry name" value="Glutaredoxin"/>
    <property type="match status" value="1"/>
</dbReference>
<evidence type="ECO:0000256" key="6">
    <source>
        <dbReference type="ARBA" id="ARBA00023284"/>
    </source>
</evidence>
<evidence type="ECO:0000256" key="1">
    <source>
        <dbReference type="ARBA" id="ARBA00004418"/>
    </source>
</evidence>
<comment type="similarity">
    <text evidence="2">Belongs to the thioredoxin family. DsbA subfamily.</text>
</comment>
<comment type="subcellular location">
    <subcellularLocation>
        <location evidence="1 7">Periplasm</location>
    </subcellularLocation>
</comment>
<dbReference type="GO" id="GO:0042597">
    <property type="term" value="C:periplasmic space"/>
    <property type="evidence" value="ECO:0007669"/>
    <property type="project" value="UniProtKB-SubCell"/>
</dbReference>
<protein>
    <recommendedName>
        <fullName evidence="7">Thiol:disulfide interchange protein</fullName>
    </recommendedName>
</protein>
<evidence type="ECO:0000256" key="3">
    <source>
        <dbReference type="ARBA" id="ARBA00022729"/>
    </source>
</evidence>
<evidence type="ECO:0000256" key="9">
    <source>
        <dbReference type="SAM" id="SignalP"/>
    </source>
</evidence>
<keyword evidence="6" id="KW-0676">Redox-active center</keyword>
<feature type="disulfide bond" description="Redox-active" evidence="8">
    <location>
        <begin position="55"/>
        <end position="58"/>
    </location>
</feature>
<keyword evidence="4 7" id="KW-0574">Periplasm</keyword>
<keyword evidence="12" id="KW-1185">Reference proteome</keyword>
<dbReference type="PROSITE" id="PS51352">
    <property type="entry name" value="THIOREDOXIN_2"/>
    <property type="match status" value="1"/>
</dbReference>
<evidence type="ECO:0000256" key="8">
    <source>
        <dbReference type="PIRSR" id="PIRSR001488-1"/>
    </source>
</evidence>
<dbReference type="PANTHER" id="PTHR35891">
    <property type="entry name" value="THIOL:DISULFIDE INTERCHANGE PROTEIN DSBA"/>
    <property type="match status" value="1"/>
</dbReference>
<dbReference type="Pfam" id="PF01323">
    <property type="entry name" value="DSBA"/>
    <property type="match status" value="1"/>
</dbReference>
<dbReference type="GO" id="GO:0015036">
    <property type="term" value="F:disulfide oxidoreductase activity"/>
    <property type="evidence" value="ECO:0007669"/>
    <property type="project" value="UniProtKB-ARBA"/>
</dbReference>
<dbReference type="EMBL" id="JABBGA010000008">
    <property type="protein sequence ID" value="NML26380.1"/>
    <property type="molecule type" value="Genomic_DNA"/>
</dbReference>
<evidence type="ECO:0000313" key="12">
    <source>
        <dbReference type="Proteomes" id="UP000580043"/>
    </source>
</evidence>
<feature type="domain" description="Thioredoxin" evidence="10">
    <location>
        <begin position="1"/>
        <end position="203"/>
    </location>
</feature>
<dbReference type="InterPro" id="IPR001853">
    <property type="entry name" value="DSBA-like_thioredoxin_dom"/>
</dbReference>
<evidence type="ECO:0000256" key="7">
    <source>
        <dbReference type="PIRNR" id="PIRNR001488"/>
    </source>
</evidence>
<evidence type="ECO:0000259" key="10">
    <source>
        <dbReference type="PROSITE" id="PS51352"/>
    </source>
</evidence>
<accession>A0A848G597</accession>
<dbReference type="AlphaFoldDB" id="A0A848G597"/>
<dbReference type="Proteomes" id="UP000580043">
    <property type="component" value="Unassembled WGS sequence"/>
</dbReference>
<dbReference type="RefSeq" id="WP_169145924.1">
    <property type="nucleotide sequence ID" value="NZ_JABBGA010000008.1"/>
</dbReference>
<comment type="caution">
    <text evidence="11">The sequence shown here is derived from an EMBL/GenBank/DDBJ whole genome shotgun (WGS) entry which is preliminary data.</text>
</comment>
<dbReference type="InterPro" id="IPR017937">
    <property type="entry name" value="Thioredoxin_CS"/>
</dbReference>
<dbReference type="InterPro" id="IPR050824">
    <property type="entry name" value="Thiol_disulfide_DsbA"/>
</dbReference>
<feature type="signal peptide" evidence="9">
    <location>
        <begin position="1"/>
        <end position="25"/>
    </location>
</feature>
<evidence type="ECO:0000313" key="11">
    <source>
        <dbReference type="EMBL" id="NML26380.1"/>
    </source>
</evidence>
<dbReference type="CDD" id="cd03019">
    <property type="entry name" value="DsbA_DsbA"/>
    <property type="match status" value="1"/>
</dbReference>
<dbReference type="PROSITE" id="PS00194">
    <property type="entry name" value="THIOREDOXIN_1"/>
    <property type="match status" value="1"/>
</dbReference>
<feature type="chain" id="PRO_5032683999" description="Thiol:disulfide interchange protein" evidence="9">
    <location>
        <begin position="26"/>
        <end position="207"/>
    </location>
</feature>
<organism evidence="11 12">
    <name type="scientific">Zoogloea dura</name>
    <dbReference type="NCBI Taxonomy" id="2728840"/>
    <lineage>
        <taxon>Bacteria</taxon>
        <taxon>Pseudomonadati</taxon>
        <taxon>Pseudomonadota</taxon>
        <taxon>Betaproteobacteria</taxon>
        <taxon>Rhodocyclales</taxon>
        <taxon>Zoogloeaceae</taxon>
        <taxon>Zoogloea</taxon>
    </lineage>
</organism>
<evidence type="ECO:0000256" key="2">
    <source>
        <dbReference type="ARBA" id="ARBA00005791"/>
    </source>
</evidence>
<name>A0A848G597_9RHOO</name>
<sequence length="207" mass="22480">MQRRDVLKQFSALAALGSLGLPALAQGSGFETLPQPLPTDAKGKVEILEFFHYGCPHCKAFDPLLEIWVKKLPADVAFQRVPVTWGNPQLTGLAKLHLTLAATGDLGRLHGQVFDAVQTDKLPLHTEAAAQEWAVKKGVDAKKFADAYKSFGVQVALQRVQKVERDYKIQGVPTLAVDGKYITSGSIAGTHENALKVADQLIAKSRK</sequence>
<dbReference type="InterPro" id="IPR023205">
    <property type="entry name" value="DsbA/DsbL"/>
</dbReference>
<evidence type="ECO:0000256" key="5">
    <source>
        <dbReference type="ARBA" id="ARBA00023157"/>
    </source>
</evidence>
<evidence type="ECO:0000256" key="4">
    <source>
        <dbReference type="ARBA" id="ARBA00022764"/>
    </source>
</evidence>